<evidence type="ECO:0000313" key="1">
    <source>
        <dbReference type="EMBL" id="KAJ9558406.1"/>
    </source>
</evidence>
<dbReference type="PANTHER" id="PTHR35317:SF23">
    <property type="entry name" value="OS04G0629600 PROTEIN"/>
    <property type="match status" value="1"/>
</dbReference>
<keyword evidence="2" id="KW-1185">Reference proteome</keyword>
<dbReference type="Proteomes" id="UP001172457">
    <property type="component" value="Chromosome 3"/>
</dbReference>
<dbReference type="Pfam" id="PF14223">
    <property type="entry name" value="Retrotran_gag_2"/>
    <property type="match status" value="1"/>
</dbReference>
<reference evidence="1" key="1">
    <citation type="submission" date="2023-03" db="EMBL/GenBank/DDBJ databases">
        <title>Chromosome-scale reference genome and RAD-based genetic map of yellow starthistle (Centaurea solstitialis) reveal putative structural variation and QTLs associated with invader traits.</title>
        <authorList>
            <person name="Reatini B."/>
            <person name="Cang F.A."/>
            <person name="Jiang Q."/>
            <person name="Mckibben M.T.W."/>
            <person name="Barker M.S."/>
            <person name="Rieseberg L.H."/>
            <person name="Dlugosch K.M."/>
        </authorList>
    </citation>
    <scope>NUCLEOTIDE SEQUENCE</scope>
    <source>
        <strain evidence="1">CAN-66</strain>
        <tissue evidence="1">Leaf</tissue>
    </source>
</reference>
<comment type="caution">
    <text evidence="1">The sequence shown here is derived from an EMBL/GenBank/DDBJ whole genome shotgun (WGS) entry which is preliminary data.</text>
</comment>
<evidence type="ECO:0000313" key="2">
    <source>
        <dbReference type="Proteomes" id="UP001172457"/>
    </source>
</evidence>
<dbReference type="AlphaFoldDB" id="A0AA38TQD7"/>
<accession>A0AA38TQD7</accession>
<proteinExistence type="predicted"/>
<dbReference type="EMBL" id="JARYMX010000003">
    <property type="protein sequence ID" value="KAJ9558406.1"/>
    <property type="molecule type" value="Genomic_DNA"/>
</dbReference>
<gene>
    <name evidence="1" type="ORF">OSB04_013020</name>
</gene>
<dbReference type="PANTHER" id="PTHR35317">
    <property type="entry name" value="OS04G0629600 PROTEIN"/>
    <property type="match status" value="1"/>
</dbReference>
<organism evidence="1 2">
    <name type="scientific">Centaurea solstitialis</name>
    <name type="common">yellow star-thistle</name>
    <dbReference type="NCBI Taxonomy" id="347529"/>
    <lineage>
        <taxon>Eukaryota</taxon>
        <taxon>Viridiplantae</taxon>
        <taxon>Streptophyta</taxon>
        <taxon>Embryophyta</taxon>
        <taxon>Tracheophyta</taxon>
        <taxon>Spermatophyta</taxon>
        <taxon>Magnoliopsida</taxon>
        <taxon>eudicotyledons</taxon>
        <taxon>Gunneridae</taxon>
        <taxon>Pentapetalae</taxon>
        <taxon>asterids</taxon>
        <taxon>campanulids</taxon>
        <taxon>Asterales</taxon>
        <taxon>Asteraceae</taxon>
        <taxon>Carduoideae</taxon>
        <taxon>Cardueae</taxon>
        <taxon>Centaureinae</taxon>
        <taxon>Centaurea</taxon>
    </lineage>
</organism>
<sequence>MSKEIIGMGLDSRPPILVIGEYKQWKVRMENFLDYIDENLMKSIRDGPICPTSKDRHYTTIPQRAQAAIDKRALTLLTMALPNDMFARVDSCKDARAMWLGIEQQMQGGGKALESQKENAMNAYESFVAREGESLTSTYDRLNSCVNDLRRLGVEKNRYEVNVKFLKRLNKLWQSVTISIQVSQNLGQLELHDLFSMMLPHEESLFGKTGKVSDPPSLALMTNNGPNFHQSSSSHDNYTIEEPVVLDDGLTEEEMYHLENSFALMAKFRGNPQ</sequence>
<protein>
    <submittedName>
        <fullName evidence="1">Uncharacterized protein</fullName>
    </submittedName>
</protein>
<name>A0AA38TQD7_9ASTR</name>